<dbReference type="PANTHER" id="PTHR30511:SF0">
    <property type="entry name" value="ALANINE RACEMASE, CATABOLIC-RELATED"/>
    <property type="match status" value="1"/>
</dbReference>
<dbReference type="InterPro" id="IPR029066">
    <property type="entry name" value="PLP-binding_barrel"/>
</dbReference>
<accession>A0ABQ6PHW6</accession>
<comment type="cofactor">
    <cofactor evidence="1">
        <name>pyridoxal 5'-phosphate</name>
        <dbReference type="ChEBI" id="CHEBI:597326"/>
    </cofactor>
</comment>
<keyword evidence="2" id="KW-0663">Pyridoxal phosphate</keyword>
<feature type="chain" id="PRO_5047521192" evidence="4">
    <location>
        <begin position="28"/>
        <end position="428"/>
    </location>
</feature>
<dbReference type="Pfam" id="PF01168">
    <property type="entry name" value="Ala_racemase_N"/>
    <property type="match status" value="1"/>
</dbReference>
<reference evidence="6 7" key="1">
    <citation type="journal article" date="2024" name="Dis. Aquat. Organ.">
        <title>Francisella sciaenopsi sp. nov. isolated from diseased red drum Sciaenops ocellatus in Florida, USA.</title>
        <authorList>
            <person name="Kawahara M."/>
            <person name="Cody T.T."/>
            <person name="Yanong R.P.E."/>
            <person name="Henderson E."/>
            <person name="Yazdi Z."/>
            <person name="Soto E."/>
        </authorList>
    </citation>
    <scope>NUCLEOTIDE SEQUENCE [LARGE SCALE GENOMIC DNA]</scope>
    <source>
        <strain evidence="6 7">R22-20-7</strain>
    </source>
</reference>
<protein>
    <submittedName>
        <fullName evidence="6">Alanine racemase</fullName>
    </submittedName>
</protein>
<dbReference type="InterPro" id="IPR011079">
    <property type="entry name" value="Ala_racemase_C"/>
</dbReference>
<dbReference type="RefSeq" id="WP_407877767.1">
    <property type="nucleotide sequence ID" value="NZ_BTHG01000006.1"/>
</dbReference>
<gene>
    <name evidence="6" type="primary">alr_4</name>
    <name evidence="6" type="ORF">fsci_15260</name>
</gene>
<evidence type="ECO:0000256" key="3">
    <source>
        <dbReference type="ARBA" id="ARBA00023235"/>
    </source>
</evidence>
<dbReference type="SMART" id="SM01005">
    <property type="entry name" value="Ala_racemase_C"/>
    <property type="match status" value="1"/>
</dbReference>
<evidence type="ECO:0000256" key="1">
    <source>
        <dbReference type="ARBA" id="ARBA00001933"/>
    </source>
</evidence>
<proteinExistence type="predicted"/>
<keyword evidence="4" id="KW-0732">Signal</keyword>
<dbReference type="NCBIfam" id="TIGR00492">
    <property type="entry name" value="alr"/>
    <property type="match status" value="1"/>
</dbReference>
<keyword evidence="3" id="KW-0413">Isomerase</keyword>
<comment type="caution">
    <text evidence="6">The sequence shown here is derived from an EMBL/GenBank/DDBJ whole genome shotgun (WGS) entry which is preliminary data.</text>
</comment>
<dbReference type="PRINTS" id="PR00992">
    <property type="entry name" value="ALARACEMASE"/>
</dbReference>
<dbReference type="Proteomes" id="UP001628164">
    <property type="component" value="Unassembled WGS sequence"/>
</dbReference>
<dbReference type="InterPro" id="IPR000821">
    <property type="entry name" value="Ala_racemase"/>
</dbReference>
<evidence type="ECO:0000259" key="5">
    <source>
        <dbReference type="SMART" id="SM01005"/>
    </source>
</evidence>
<keyword evidence="7" id="KW-1185">Reference proteome</keyword>
<evidence type="ECO:0000313" key="6">
    <source>
        <dbReference type="EMBL" id="GMN90039.1"/>
    </source>
</evidence>
<evidence type="ECO:0000313" key="7">
    <source>
        <dbReference type="Proteomes" id="UP001628164"/>
    </source>
</evidence>
<dbReference type="SUPFAM" id="SSF51419">
    <property type="entry name" value="PLP-binding barrel"/>
    <property type="match status" value="1"/>
</dbReference>
<dbReference type="EMBL" id="BTHG01000006">
    <property type="protein sequence ID" value="GMN90039.1"/>
    <property type="molecule type" value="Genomic_DNA"/>
</dbReference>
<feature type="signal peptide" evidence="4">
    <location>
        <begin position="1"/>
        <end position="27"/>
    </location>
</feature>
<organism evidence="6 7">
    <name type="scientific">Francisella sciaenopsi</name>
    <dbReference type="NCBI Taxonomy" id="3055034"/>
    <lineage>
        <taxon>Bacteria</taxon>
        <taxon>Pseudomonadati</taxon>
        <taxon>Pseudomonadota</taxon>
        <taxon>Gammaproteobacteria</taxon>
        <taxon>Thiotrichales</taxon>
        <taxon>Francisellaceae</taxon>
        <taxon>Francisella</taxon>
    </lineage>
</organism>
<dbReference type="SUPFAM" id="SSF50621">
    <property type="entry name" value="Alanine racemase C-terminal domain-like"/>
    <property type="match status" value="1"/>
</dbReference>
<dbReference type="Gene3D" id="2.40.37.10">
    <property type="entry name" value="Lyase, Ornithine Decarboxylase, Chain A, domain 1"/>
    <property type="match status" value="1"/>
</dbReference>
<dbReference type="PANTHER" id="PTHR30511">
    <property type="entry name" value="ALANINE RACEMASE"/>
    <property type="match status" value="1"/>
</dbReference>
<dbReference type="InterPro" id="IPR001608">
    <property type="entry name" value="Ala_racemase_N"/>
</dbReference>
<name>A0ABQ6PHW6_9GAMM</name>
<dbReference type="Gene3D" id="3.20.20.10">
    <property type="entry name" value="Alanine racemase"/>
    <property type="match status" value="1"/>
</dbReference>
<feature type="domain" description="Alanine racemase C-terminal" evidence="5">
    <location>
        <begin position="294"/>
        <end position="401"/>
    </location>
</feature>
<sequence>MYKSKSTKYLLSLLFAIVLLIPNLTFADNLNTTTSIDSKATFSPYSPNHVLIDSQAFYDNLKLVQQLFPQDLKILIVMKSNAYGYGILNLVDAAKKAGIKYYGVTENSEMFDLYKSNVNATIMRLREATLDEIEDVAKNPQQYGQIVEMTGNYNLAKQMDEIAEKYNMVIPININLNSAGMGRNGVDLDSEEGKQELKNILGLKNLKIVGIMSHFPNAGDKDLTSSKIAIKKFEQQANWVIQEGKLNRDELLLHMAATSAALRMSESHFDMIRVGSLIYGEKTEKESPKDLKPLMSFKSHVAAKMHFSKGDTIGYGSKAILDKDSVLANIPFGKVNGVPYDLKQVLIGGKRFNTIGAMSMNTTMVDITGYENDINLNDEVVILGKQVGKLGADEITTQEIIDNAGLKSLSMQNYFMGNLNYLIREQLS</sequence>
<evidence type="ECO:0000256" key="2">
    <source>
        <dbReference type="ARBA" id="ARBA00022898"/>
    </source>
</evidence>
<evidence type="ECO:0000256" key="4">
    <source>
        <dbReference type="SAM" id="SignalP"/>
    </source>
</evidence>
<dbReference type="Pfam" id="PF00842">
    <property type="entry name" value="Ala_racemase_C"/>
    <property type="match status" value="1"/>
</dbReference>
<dbReference type="InterPro" id="IPR009006">
    <property type="entry name" value="Ala_racemase/Decarboxylase_C"/>
</dbReference>